<dbReference type="AlphaFoldDB" id="A0A2P2NAW3"/>
<accession>A0A2P2NAW3</accession>
<evidence type="ECO:0000313" key="1">
    <source>
        <dbReference type="EMBL" id="MBX39605.1"/>
    </source>
</evidence>
<protein>
    <submittedName>
        <fullName evidence="1">Uncharacterized protein</fullName>
    </submittedName>
</protein>
<sequence>MFMCLFFCQCIFVEVLLINICLYNFWPSFQ</sequence>
<name>A0A2P2NAW3_RHIMU</name>
<dbReference type="EMBL" id="GGEC01059121">
    <property type="protein sequence ID" value="MBX39605.1"/>
    <property type="molecule type" value="Transcribed_RNA"/>
</dbReference>
<proteinExistence type="predicted"/>
<organism evidence="1">
    <name type="scientific">Rhizophora mucronata</name>
    <name type="common">Asiatic mangrove</name>
    <dbReference type="NCBI Taxonomy" id="61149"/>
    <lineage>
        <taxon>Eukaryota</taxon>
        <taxon>Viridiplantae</taxon>
        <taxon>Streptophyta</taxon>
        <taxon>Embryophyta</taxon>
        <taxon>Tracheophyta</taxon>
        <taxon>Spermatophyta</taxon>
        <taxon>Magnoliopsida</taxon>
        <taxon>eudicotyledons</taxon>
        <taxon>Gunneridae</taxon>
        <taxon>Pentapetalae</taxon>
        <taxon>rosids</taxon>
        <taxon>fabids</taxon>
        <taxon>Malpighiales</taxon>
        <taxon>Rhizophoraceae</taxon>
        <taxon>Rhizophora</taxon>
    </lineage>
</organism>
<reference evidence="1" key="1">
    <citation type="submission" date="2018-02" db="EMBL/GenBank/DDBJ databases">
        <title>Rhizophora mucronata_Transcriptome.</title>
        <authorList>
            <person name="Meera S.P."/>
            <person name="Sreeshan A."/>
            <person name="Augustine A."/>
        </authorList>
    </citation>
    <scope>NUCLEOTIDE SEQUENCE</scope>
    <source>
        <tissue evidence="1">Leaf</tissue>
    </source>
</reference>